<accession>A0A0T5XDC8</accession>
<evidence type="ECO:0000313" key="1">
    <source>
        <dbReference type="EMBL" id="KRT36364.1"/>
    </source>
</evidence>
<name>A0A0T5XDC8_9BACT</name>
<dbReference type="Proteomes" id="UP000005273">
    <property type="component" value="Unassembled WGS sequence"/>
</dbReference>
<dbReference type="EMBL" id="ACJX03000001">
    <property type="protein sequence ID" value="KRT36364.1"/>
    <property type="molecule type" value="Genomic_DNA"/>
</dbReference>
<keyword evidence="2" id="KW-1185">Reference proteome</keyword>
<proteinExistence type="predicted"/>
<evidence type="ECO:0000313" key="2">
    <source>
        <dbReference type="Proteomes" id="UP000005273"/>
    </source>
</evidence>
<organism evidence="1 2">
    <name type="scientific">Acetomicrobium hydrogeniformans ATCC BAA-1850</name>
    <dbReference type="NCBI Taxonomy" id="592015"/>
    <lineage>
        <taxon>Bacteria</taxon>
        <taxon>Thermotogati</taxon>
        <taxon>Synergistota</taxon>
        <taxon>Synergistia</taxon>
        <taxon>Synergistales</taxon>
        <taxon>Acetomicrobiaceae</taxon>
        <taxon>Acetomicrobium</taxon>
    </lineage>
</organism>
<sequence>MMKERILMCKVVTSEGDFEHEHHHSHVDDPLEIAELLRETLADELDSMSGLAGTWHMIEDEVIKNKLMETLRSKQKTISLLYEALQESEKKVWG</sequence>
<gene>
    <name evidence="1" type="ORF">HMPREF1705_03645</name>
</gene>
<comment type="caution">
    <text evidence="1">The sequence shown here is derived from an EMBL/GenBank/DDBJ whole genome shotgun (WGS) entry which is preliminary data.</text>
</comment>
<dbReference type="AlphaFoldDB" id="A0A0T5XDC8"/>
<dbReference type="eggNOG" id="ENOG50338UY">
    <property type="taxonomic scope" value="Bacteria"/>
</dbReference>
<reference evidence="2" key="1">
    <citation type="submission" date="2012-09" db="EMBL/GenBank/DDBJ databases">
        <authorList>
            <person name="Weinstock G."/>
            <person name="Sodergren E."/>
            <person name="Clifton S."/>
            <person name="Fulton L."/>
            <person name="Fulton B."/>
            <person name="Courtney L."/>
            <person name="Fronick C."/>
            <person name="Harrison M."/>
            <person name="Strong C."/>
            <person name="Farmer C."/>
            <person name="Delehaunty K."/>
            <person name="Markovic C."/>
            <person name="Hall O."/>
            <person name="Minx P."/>
            <person name="Tomlinson C."/>
            <person name="Mitreva M."/>
            <person name="Nelson J."/>
            <person name="Hou S."/>
            <person name="Wollam A."/>
            <person name="Pepin K.H."/>
            <person name="Johnson M."/>
            <person name="Bhonagiri V."/>
            <person name="Nash W.E."/>
            <person name="Suruliraj S."/>
            <person name="Warren W."/>
            <person name="Chinwalla A."/>
            <person name="Mardis E.R."/>
            <person name="Wilson R.K."/>
        </authorList>
    </citation>
    <scope>NUCLEOTIDE SEQUENCE [LARGE SCALE GENOMIC DNA]</scope>
    <source>
        <strain evidence="2">OS1</strain>
    </source>
</reference>
<protein>
    <submittedName>
        <fullName evidence="1">Uncharacterized protein</fullName>
    </submittedName>
</protein>